<reference evidence="1 2" key="1">
    <citation type="journal article" date="2023" name="Science">
        <title>Complex scaffold remodeling in plant triterpene biosynthesis.</title>
        <authorList>
            <person name="De La Pena R."/>
            <person name="Hodgson H."/>
            <person name="Liu J.C."/>
            <person name="Stephenson M.J."/>
            <person name="Martin A.C."/>
            <person name="Owen C."/>
            <person name="Harkess A."/>
            <person name="Leebens-Mack J."/>
            <person name="Jimenez L.E."/>
            <person name="Osbourn A."/>
            <person name="Sattely E.S."/>
        </authorList>
    </citation>
    <scope>NUCLEOTIDE SEQUENCE [LARGE SCALE GENOMIC DNA]</scope>
    <source>
        <strain evidence="2">cv. JPN11</strain>
        <tissue evidence="1">Leaf</tissue>
    </source>
</reference>
<sequence>MAAGLLQYNFFPTDFFYPRSSSTKSVDVEATEKLSKFQQSYYFFPTDFFYPRPVPVQSLKVDNKSMQQGAASPISKPRRETGQSDDVSHG</sequence>
<dbReference type="EMBL" id="CM051404">
    <property type="protein sequence ID" value="KAJ4706290.1"/>
    <property type="molecule type" value="Genomic_DNA"/>
</dbReference>
<dbReference type="Proteomes" id="UP001164539">
    <property type="component" value="Chromosome 11"/>
</dbReference>
<keyword evidence="2" id="KW-1185">Reference proteome</keyword>
<comment type="caution">
    <text evidence="1">The sequence shown here is derived from an EMBL/GenBank/DDBJ whole genome shotgun (WGS) entry which is preliminary data.</text>
</comment>
<evidence type="ECO:0000313" key="1">
    <source>
        <dbReference type="EMBL" id="KAJ4706290.1"/>
    </source>
</evidence>
<evidence type="ECO:0000313" key="2">
    <source>
        <dbReference type="Proteomes" id="UP001164539"/>
    </source>
</evidence>
<accession>A0ACC1X7Y1</accession>
<proteinExistence type="predicted"/>
<protein>
    <submittedName>
        <fullName evidence="1">Uncharacterized protein</fullName>
    </submittedName>
</protein>
<gene>
    <name evidence="1" type="ORF">OWV82_019961</name>
</gene>
<name>A0ACC1X7Y1_MELAZ</name>
<organism evidence="1 2">
    <name type="scientific">Melia azedarach</name>
    <name type="common">Chinaberry tree</name>
    <dbReference type="NCBI Taxonomy" id="155640"/>
    <lineage>
        <taxon>Eukaryota</taxon>
        <taxon>Viridiplantae</taxon>
        <taxon>Streptophyta</taxon>
        <taxon>Embryophyta</taxon>
        <taxon>Tracheophyta</taxon>
        <taxon>Spermatophyta</taxon>
        <taxon>Magnoliopsida</taxon>
        <taxon>eudicotyledons</taxon>
        <taxon>Gunneridae</taxon>
        <taxon>Pentapetalae</taxon>
        <taxon>rosids</taxon>
        <taxon>malvids</taxon>
        <taxon>Sapindales</taxon>
        <taxon>Meliaceae</taxon>
        <taxon>Melia</taxon>
    </lineage>
</organism>